<keyword evidence="1" id="KW-0472">Membrane</keyword>
<reference evidence="2 3" key="1">
    <citation type="submission" date="2019-02" db="EMBL/GenBank/DDBJ databases">
        <title>Deep-cultivation of Planctomycetes and their phenomic and genomic characterization uncovers novel biology.</title>
        <authorList>
            <person name="Wiegand S."/>
            <person name="Jogler M."/>
            <person name="Boedeker C."/>
            <person name="Pinto D."/>
            <person name="Vollmers J."/>
            <person name="Rivas-Marin E."/>
            <person name="Kohn T."/>
            <person name="Peeters S.H."/>
            <person name="Heuer A."/>
            <person name="Rast P."/>
            <person name="Oberbeckmann S."/>
            <person name="Bunk B."/>
            <person name="Jeske O."/>
            <person name="Meyerdierks A."/>
            <person name="Storesund J.E."/>
            <person name="Kallscheuer N."/>
            <person name="Luecker S."/>
            <person name="Lage O.M."/>
            <person name="Pohl T."/>
            <person name="Merkel B.J."/>
            <person name="Hornburger P."/>
            <person name="Mueller R.-W."/>
            <person name="Bruemmer F."/>
            <person name="Labrenz M."/>
            <person name="Spormann A.M."/>
            <person name="Op Den Camp H."/>
            <person name="Overmann J."/>
            <person name="Amann R."/>
            <person name="Jetten M.S.M."/>
            <person name="Mascher T."/>
            <person name="Medema M.H."/>
            <person name="Devos D.P."/>
            <person name="Kaster A.-K."/>
            <person name="Ovreas L."/>
            <person name="Rohde M."/>
            <person name="Galperin M.Y."/>
            <person name="Jogler C."/>
        </authorList>
    </citation>
    <scope>NUCLEOTIDE SEQUENCE [LARGE SCALE GENOMIC DNA]</scope>
    <source>
        <strain evidence="2 3">Poly59</strain>
    </source>
</reference>
<feature type="transmembrane region" description="Helical" evidence="1">
    <location>
        <begin position="52"/>
        <end position="70"/>
    </location>
</feature>
<organism evidence="2 3">
    <name type="scientific">Rubripirellula reticaptiva</name>
    <dbReference type="NCBI Taxonomy" id="2528013"/>
    <lineage>
        <taxon>Bacteria</taxon>
        <taxon>Pseudomonadati</taxon>
        <taxon>Planctomycetota</taxon>
        <taxon>Planctomycetia</taxon>
        <taxon>Pirellulales</taxon>
        <taxon>Pirellulaceae</taxon>
        <taxon>Rubripirellula</taxon>
    </lineage>
</organism>
<protein>
    <recommendedName>
        <fullName evidence="4">Signal peptide prediction</fullName>
    </recommendedName>
</protein>
<sequence length="136" mass="15103">MPNFIRIAARTIAYSWASPNTILGITIGLLLGGRFQCVDGVIEIHGRGVANVLGRLLVPAMAMTLGHVVLGRDPISLNVTRNHERVHVRQYERWGIAFVPAYLACWLVLSLRGRDGYRDNPFEIEAYAVDSLTTTK</sequence>
<evidence type="ECO:0000313" key="3">
    <source>
        <dbReference type="Proteomes" id="UP000317977"/>
    </source>
</evidence>
<comment type="caution">
    <text evidence="2">The sequence shown here is derived from an EMBL/GenBank/DDBJ whole genome shotgun (WGS) entry which is preliminary data.</text>
</comment>
<feature type="transmembrane region" description="Helical" evidence="1">
    <location>
        <begin position="12"/>
        <end position="32"/>
    </location>
</feature>
<dbReference type="EMBL" id="SJPX01000001">
    <property type="protein sequence ID" value="TWU57554.1"/>
    <property type="molecule type" value="Genomic_DNA"/>
</dbReference>
<gene>
    <name evidence="2" type="ORF">Poly59_04610</name>
</gene>
<accession>A0A5C6FB67</accession>
<name>A0A5C6FB67_9BACT</name>
<evidence type="ECO:0008006" key="4">
    <source>
        <dbReference type="Google" id="ProtNLM"/>
    </source>
</evidence>
<dbReference type="RefSeq" id="WP_246151320.1">
    <property type="nucleotide sequence ID" value="NZ_SJPX01000001.1"/>
</dbReference>
<dbReference type="Proteomes" id="UP000317977">
    <property type="component" value="Unassembled WGS sequence"/>
</dbReference>
<keyword evidence="1" id="KW-0812">Transmembrane</keyword>
<keyword evidence="3" id="KW-1185">Reference proteome</keyword>
<proteinExistence type="predicted"/>
<evidence type="ECO:0000256" key="1">
    <source>
        <dbReference type="SAM" id="Phobius"/>
    </source>
</evidence>
<dbReference type="AlphaFoldDB" id="A0A5C6FB67"/>
<keyword evidence="1" id="KW-1133">Transmembrane helix</keyword>
<evidence type="ECO:0000313" key="2">
    <source>
        <dbReference type="EMBL" id="TWU57554.1"/>
    </source>
</evidence>
<feature type="transmembrane region" description="Helical" evidence="1">
    <location>
        <begin position="91"/>
        <end position="109"/>
    </location>
</feature>